<evidence type="ECO:0008006" key="9">
    <source>
        <dbReference type="Google" id="ProtNLM"/>
    </source>
</evidence>
<dbReference type="GO" id="GO:0016020">
    <property type="term" value="C:membrane"/>
    <property type="evidence" value="ECO:0007669"/>
    <property type="project" value="UniProtKB-SubCell"/>
</dbReference>
<feature type="transmembrane region" description="Helical" evidence="7">
    <location>
        <begin position="160"/>
        <end position="184"/>
    </location>
</feature>
<dbReference type="InterPro" id="IPR005828">
    <property type="entry name" value="MFS_sugar_transport-like"/>
</dbReference>
<protein>
    <recommendedName>
        <fullName evidence="9">Major facilitator superfamily (MFS) profile domain-containing protein</fullName>
    </recommendedName>
</protein>
<evidence type="ECO:0000256" key="5">
    <source>
        <dbReference type="ARBA" id="ARBA00022989"/>
    </source>
</evidence>
<reference evidence="8" key="1">
    <citation type="submission" date="2020-11" db="EMBL/GenBank/DDBJ databases">
        <authorList>
            <person name="Tran Van P."/>
        </authorList>
    </citation>
    <scope>NUCLEOTIDE SEQUENCE</scope>
</reference>
<keyword evidence="5 7" id="KW-1133">Transmembrane helix</keyword>
<keyword evidence="3" id="KW-0813">Transport</keyword>
<dbReference type="InterPro" id="IPR036259">
    <property type="entry name" value="MFS_trans_sf"/>
</dbReference>
<dbReference type="AlphaFoldDB" id="A0A7R9HU43"/>
<sequence>MDLGNTLKSQAHKPLLWPLSLGMVLEEGKGINWMWKVGLAWLVIPQTWSFQMPTYTYRTWRVFVVLTAIPGLLTSILYCLFPESPKFLLSQGKEQECLAILQRIYSINTGKSPETYPVKRVLLVESLEVVNKVKRTKGSFVETMKTVGQQTLPLFRPPHILHTVICFIMMMSFFGVSYGLYMWLPEMFNTMSKFSALHPEEAGSICVAYTKSGNATNNIISWSKLNETSSSGSSLSAGNHPMEEALAPTCSSVVNPETFQKTLVVGGLTLLGASGSGIALDFVSSSVAVVGFSCLVVSLLFTCISVLSAFIVDIFPTHLRGMAVSLSLMIGRIGIVAGSFVVGTLLEVNCFFTFFLLGGIPLGCAFLTFFLPSNQEQTK</sequence>
<organism evidence="8">
    <name type="scientific">Timema monikensis</name>
    <dbReference type="NCBI Taxonomy" id="170555"/>
    <lineage>
        <taxon>Eukaryota</taxon>
        <taxon>Metazoa</taxon>
        <taxon>Ecdysozoa</taxon>
        <taxon>Arthropoda</taxon>
        <taxon>Hexapoda</taxon>
        <taxon>Insecta</taxon>
        <taxon>Pterygota</taxon>
        <taxon>Neoptera</taxon>
        <taxon>Polyneoptera</taxon>
        <taxon>Phasmatodea</taxon>
        <taxon>Timematodea</taxon>
        <taxon>Timematoidea</taxon>
        <taxon>Timematidae</taxon>
        <taxon>Timema</taxon>
    </lineage>
</organism>
<comment type="similarity">
    <text evidence="2">Belongs to the major facilitator superfamily.</text>
</comment>
<dbReference type="EMBL" id="OB798292">
    <property type="protein sequence ID" value="CAD7434806.1"/>
    <property type="molecule type" value="Genomic_DNA"/>
</dbReference>
<dbReference type="GO" id="GO:0022857">
    <property type="term" value="F:transmembrane transporter activity"/>
    <property type="evidence" value="ECO:0007669"/>
    <property type="project" value="InterPro"/>
</dbReference>
<dbReference type="PANTHER" id="PTHR23511">
    <property type="entry name" value="SYNAPTIC VESICLE GLYCOPROTEIN 2"/>
    <property type="match status" value="1"/>
</dbReference>
<evidence type="ECO:0000256" key="7">
    <source>
        <dbReference type="SAM" id="Phobius"/>
    </source>
</evidence>
<evidence type="ECO:0000256" key="4">
    <source>
        <dbReference type="ARBA" id="ARBA00022692"/>
    </source>
</evidence>
<evidence type="ECO:0000313" key="8">
    <source>
        <dbReference type="EMBL" id="CAD7434806.1"/>
    </source>
</evidence>
<feature type="transmembrane region" description="Helical" evidence="7">
    <location>
        <begin position="289"/>
        <end position="312"/>
    </location>
</feature>
<feature type="transmembrane region" description="Helical" evidence="7">
    <location>
        <begin position="62"/>
        <end position="81"/>
    </location>
</feature>
<evidence type="ECO:0000256" key="1">
    <source>
        <dbReference type="ARBA" id="ARBA00004141"/>
    </source>
</evidence>
<dbReference type="Pfam" id="PF00083">
    <property type="entry name" value="Sugar_tr"/>
    <property type="match status" value="1"/>
</dbReference>
<accession>A0A7R9HU43</accession>
<comment type="subcellular location">
    <subcellularLocation>
        <location evidence="1">Membrane</location>
        <topology evidence="1">Multi-pass membrane protein</topology>
    </subcellularLocation>
</comment>
<gene>
    <name evidence="8" type="ORF">TMSB3V08_LOCUS11456</name>
</gene>
<evidence type="ECO:0000256" key="2">
    <source>
        <dbReference type="ARBA" id="ARBA00008335"/>
    </source>
</evidence>
<feature type="transmembrane region" description="Helical" evidence="7">
    <location>
        <begin position="263"/>
        <end position="283"/>
    </location>
</feature>
<keyword evidence="4 7" id="KW-0812">Transmembrane</keyword>
<feature type="transmembrane region" description="Helical" evidence="7">
    <location>
        <begin position="324"/>
        <end position="345"/>
    </location>
</feature>
<evidence type="ECO:0000256" key="3">
    <source>
        <dbReference type="ARBA" id="ARBA00022448"/>
    </source>
</evidence>
<dbReference type="PANTHER" id="PTHR23511:SF35">
    <property type="entry name" value="MAJOR FACILITATOR SUPERFAMILY (MFS) PROFILE DOMAIN-CONTAINING PROTEIN"/>
    <property type="match status" value="1"/>
</dbReference>
<dbReference type="Gene3D" id="1.20.1250.20">
    <property type="entry name" value="MFS general substrate transporter like domains"/>
    <property type="match status" value="1"/>
</dbReference>
<feature type="transmembrane region" description="Helical" evidence="7">
    <location>
        <begin position="351"/>
        <end position="371"/>
    </location>
</feature>
<name>A0A7R9HU43_9NEOP</name>
<evidence type="ECO:0000256" key="6">
    <source>
        <dbReference type="ARBA" id="ARBA00023136"/>
    </source>
</evidence>
<keyword evidence="6 7" id="KW-0472">Membrane</keyword>
<proteinExistence type="inferred from homology"/>
<dbReference type="SUPFAM" id="SSF103473">
    <property type="entry name" value="MFS general substrate transporter"/>
    <property type="match status" value="2"/>
</dbReference>